<dbReference type="Proteomes" id="UP001301958">
    <property type="component" value="Unassembled WGS sequence"/>
</dbReference>
<proteinExistence type="predicted"/>
<evidence type="ECO:0000256" key="3">
    <source>
        <dbReference type="ARBA" id="ARBA00004370"/>
    </source>
</evidence>
<reference evidence="7" key="1">
    <citation type="journal article" date="2023" name="Mol. Phylogenet. Evol.">
        <title>Genome-scale phylogeny and comparative genomics of the fungal order Sordariales.</title>
        <authorList>
            <person name="Hensen N."/>
            <person name="Bonometti L."/>
            <person name="Westerberg I."/>
            <person name="Brannstrom I.O."/>
            <person name="Guillou S."/>
            <person name="Cros-Aarteil S."/>
            <person name="Calhoun S."/>
            <person name="Haridas S."/>
            <person name="Kuo A."/>
            <person name="Mondo S."/>
            <person name="Pangilinan J."/>
            <person name="Riley R."/>
            <person name="LaButti K."/>
            <person name="Andreopoulos B."/>
            <person name="Lipzen A."/>
            <person name="Chen C."/>
            <person name="Yan M."/>
            <person name="Daum C."/>
            <person name="Ng V."/>
            <person name="Clum A."/>
            <person name="Steindorff A."/>
            <person name="Ohm R.A."/>
            <person name="Martin F."/>
            <person name="Silar P."/>
            <person name="Natvig D.O."/>
            <person name="Lalanne C."/>
            <person name="Gautier V."/>
            <person name="Ament-Velasquez S.L."/>
            <person name="Kruys A."/>
            <person name="Hutchinson M.I."/>
            <person name="Powell A.J."/>
            <person name="Barry K."/>
            <person name="Miller A.N."/>
            <person name="Grigoriev I.V."/>
            <person name="Debuchy R."/>
            <person name="Gladieux P."/>
            <person name="Hiltunen Thoren M."/>
            <person name="Johannesson H."/>
        </authorList>
    </citation>
    <scope>NUCLEOTIDE SEQUENCE</scope>
    <source>
        <strain evidence="7">CBS 990.96</strain>
    </source>
</reference>
<evidence type="ECO:0000313" key="7">
    <source>
        <dbReference type="EMBL" id="KAK4223745.1"/>
    </source>
</evidence>
<dbReference type="InterPro" id="IPR029058">
    <property type="entry name" value="AB_hydrolase_fold"/>
</dbReference>
<keyword evidence="8" id="KW-1185">Reference proteome</keyword>
<dbReference type="InterPro" id="IPR052374">
    <property type="entry name" value="SERAC1"/>
</dbReference>
<keyword evidence="6" id="KW-0472">Membrane</keyword>
<dbReference type="AlphaFoldDB" id="A0AAN7GVH5"/>
<evidence type="ECO:0000256" key="6">
    <source>
        <dbReference type="ARBA" id="ARBA00023136"/>
    </source>
</evidence>
<name>A0AAN7GVH5_9PEZI</name>
<dbReference type="Gene3D" id="3.40.50.1820">
    <property type="entry name" value="alpha/beta hydrolase"/>
    <property type="match status" value="1"/>
</dbReference>
<keyword evidence="4" id="KW-0256">Endoplasmic reticulum</keyword>
<dbReference type="GO" id="GO:0005783">
    <property type="term" value="C:endoplasmic reticulum"/>
    <property type="evidence" value="ECO:0007669"/>
    <property type="project" value="UniProtKB-SubCell"/>
</dbReference>
<keyword evidence="5" id="KW-0496">Mitochondrion</keyword>
<comment type="subcellular location">
    <subcellularLocation>
        <location evidence="2">Endoplasmic reticulum</location>
    </subcellularLocation>
    <subcellularLocation>
        <location evidence="3">Membrane</location>
    </subcellularLocation>
    <subcellularLocation>
        <location evidence="1">Mitochondrion</location>
    </subcellularLocation>
</comment>
<dbReference type="GO" id="GO:0005739">
    <property type="term" value="C:mitochondrion"/>
    <property type="evidence" value="ECO:0007669"/>
    <property type="project" value="UniProtKB-SubCell"/>
</dbReference>
<evidence type="ECO:0000256" key="4">
    <source>
        <dbReference type="ARBA" id="ARBA00022824"/>
    </source>
</evidence>
<evidence type="ECO:0000313" key="8">
    <source>
        <dbReference type="Proteomes" id="UP001301958"/>
    </source>
</evidence>
<dbReference type="SUPFAM" id="SSF69322">
    <property type="entry name" value="Tricorn protease domain 2"/>
    <property type="match status" value="1"/>
</dbReference>
<comment type="caution">
    <text evidence="7">The sequence shown here is derived from an EMBL/GenBank/DDBJ whole genome shotgun (WGS) entry which is preliminary data.</text>
</comment>
<sequence length="298" mass="33289">MHLSRNSSEPSSSFRSLLSRTFSLGRPKTQDIDPSPKGPLGLTTLHVPSKGRPVVAEIIFVHGLNGGSQSTWSYGNKPANFWPKEWLPRDEVFNDVRIHTFGYPSGLNRESILNIADFARSLLAAVNDCPAMRLEHQPHVRIIFVAHSMGKYLAAAGPNTVRIWSPCQGTEVSHFKIGSRCLSLEFVEEDAVLRVATQQNQLIDWDMDTKTFVRDEPLTWTGEFEETMQFITPDLVAVRPAGHLIAVCLEGRTPCFGIVRRKQFTTCTRKTLALFGHSQSTISQEDQRQFARPSLVGG</sequence>
<evidence type="ECO:0000256" key="2">
    <source>
        <dbReference type="ARBA" id="ARBA00004240"/>
    </source>
</evidence>
<gene>
    <name evidence="7" type="ORF">QBC38DRAFT_43016</name>
</gene>
<dbReference type="GO" id="GO:0016020">
    <property type="term" value="C:membrane"/>
    <property type="evidence" value="ECO:0007669"/>
    <property type="project" value="UniProtKB-SubCell"/>
</dbReference>
<evidence type="ECO:0000256" key="5">
    <source>
        <dbReference type="ARBA" id="ARBA00023128"/>
    </source>
</evidence>
<evidence type="ECO:0008006" key="9">
    <source>
        <dbReference type="Google" id="ProtNLM"/>
    </source>
</evidence>
<accession>A0AAN7GVH5</accession>
<reference evidence="7" key="2">
    <citation type="submission" date="2023-05" db="EMBL/GenBank/DDBJ databases">
        <authorList>
            <consortium name="Lawrence Berkeley National Laboratory"/>
            <person name="Steindorff A."/>
            <person name="Hensen N."/>
            <person name="Bonometti L."/>
            <person name="Westerberg I."/>
            <person name="Brannstrom I.O."/>
            <person name="Guillou S."/>
            <person name="Cros-Aarteil S."/>
            <person name="Calhoun S."/>
            <person name="Haridas S."/>
            <person name="Kuo A."/>
            <person name="Mondo S."/>
            <person name="Pangilinan J."/>
            <person name="Riley R."/>
            <person name="Labutti K."/>
            <person name="Andreopoulos B."/>
            <person name="Lipzen A."/>
            <person name="Chen C."/>
            <person name="Yanf M."/>
            <person name="Daum C."/>
            <person name="Ng V."/>
            <person name="Clum A."/>
            <person name="Ohm R."/>
            <person name="Martin F."/>
            <person name="Silar P."/>
            <person name="Natvig D."/>
            <person name="Lalanne C."/>
            <person name="Gautier V."/>
            <person name="Ament-Velasquez S.L."/>
            <person name="Kruys A."/>
            <person name="Hutchinson M.I."/>
            <person name="Powell A.J."/>
            <person name="Barry K."/>
            <person name="Miller A.N."/>
            <person name="Grigoriev I.V."/>
            <person name="Debuchy R."/>
            <person name="Gladieux P."/>
            <person name="Thoren M.H."/>
            <person name="Johannesson H."/>
        </authorList>
    </citation>
    <scope>NUCLEOTIDE SEQUENCE</scope>
    <source>
        <strain evidence="7">CBS 990.96</strain>
    </source>
</reference>
<dbReference type="PANTHER" id="PTHR48182">
    <property type="entry name" value="PROTEIN SERAC1"/>
    <property type="match status" value="1"/>
</dbReference>
<dbReference type="EMBL" id="MU865416">
    <property type="protein sequence ID" value="KAK4223745.1"/>
    <property type="molecule type" value="Genomic_DNA"/>
</dbReference>
<evidence type="ECO:0000256" key="1">
    <source>
        <dbReference type="ARBA" id="ARBA00004173"/>
    </source>
</evidence>
<protein>
    <recommendedName>
        <fullName evidence="9">GPI inositol-deacylase</fullName>
    </recommendedName>
</protein>
<organism evidence="7 8">
    <name type="scientific">Podospora fimiseda</name>
    <dbReference type="NCBI Taxonomy" id="252190"/>
    <lineage>
        <taxon>Eukaryota</taxon>
        <taxon>Fungi</taxon>
        <taxon>Dikarya</taxon>
        <taxon>Ascomycota</taxon>
        <taxon>Pezizomycotina</taxon>
        <taxon>Sordariomycetes</taxon>
        <taxon>Sordariomycetidae</taxon>
        <taxon>Sordariales</taxon>
        <taxon>Podosporaceae</taxon>
        <taxon>Podospora</taxon>
    </lineage>
</organism>
<dbReference type="SUPFAM" id="SSF53474">
    <property type="entry name" value="alpha/beta-Hydrolases"/>
    <property type="match status" value="1"/>
</dbReference>
<dbReference type="PANTHER" id="PTHR48182:SF2">
    <property type="entry name" value="PROTEIN SERAC1"/>
    <property type="match status" value="1"/>
</dbReference>